<evidence type="ECO:0000313" key="7">
    <source>
        <dbReference type="Proteomes" id="UP000003980"/>
    </source>
</evidence>
<organism evidence="6 7">
    <name type="scientific">Metallosphaera yellowstonensis MK1</name>
    <dbReference type="NCBI Taxonomy" id="671065"/>
    <lineage>
        <taxon>Archaea</taxon>
        <taxon>Thermoproteota</taxon>
        <taxon>Thermoprotei</taxon>
        <taxon>Sulfolobales</taxon>
        <taxon>Sulfolobaceae</taxon>
        <taxon>Metallosphaera</taxon>
    </lineage>
</organism>
<evidence type="ECO:0000256" key="2">
    <source>
        <dbReference type="ARBA" id="ARBA00023002"/>
    </source>
</evidence>
<keyword evidence="3" id="KW-0119">Carbohydrate metabolism</keyword>
<feature type="domain" description="Alcohol dehydrogenase-like C-terminal" evidence="4">
    <location>
        <begin position="203"/>
        <end position="318"/>
    </location>
</feature>
<dbReference type="PANTHER" id="PTHR43401">
    <property type="entry name" value="L-THREONINE 3-DEHYDROGENASE"/>
    <property type="match status" value="1"/>
</dbReference>
<protein>
    <submittedName>
        <fullName evidence="6">Theronine dehydrogenase-like Zn-dependent dehydrogenase</fullName>
    </submittedName>
</protein>
<evidence type="ECO:0000259" key="4">
    <source>
        <dbReference type="Pfam" id="PF00107"/>
    </source>
</evidence>
<keyword evidence="2" id="KW-0560">Oxidoreductase</keyword>
<dbReference type="InterPro" id="IPR013154">
    <property type="entry name" value="ADH-like_N"/>
</dbReference>
<evidence type="ECO:0000313" key="6">
    <source>
        <dbReference type="EMBL" id="EHP70235.1"/>
    </source>
</evidence>
<dbReference type="eggNOG" id="arCOG01459">
    <property type="taxonomic scope" value="Archaea"/>
</dbReference>
<dbReference type="EMBL" id="JH597761">
    <property type="protein sequence ID" value="EHP70235.1"/>
    <property type="molecule type" value="Genomic_DNA"/>
</dbReference>
<feature type="domain" description="Alcohol dehydrogenase-like N-terminal" evidence="5">
    <location>
        <begin position="30"/>
        <end position="139"/>
    </location>
</feature>
<keyword evidence="1" id="KW-0521">NADP</keyword>
<dbReference type="InterPro" id="IPR050129">
    <property type="entry name" value="Zn_alcohol_dh"/>
</dbReference>
<reference evidence="6 7" key="1">
    <citation type="submission" date="2012-01" db="EMBL/GenBank/DDBJ databases">
        <title>Improved High-Quality Draft sequence of Metallosphaera yellowstonensis MK1.</title>
        <authorList>
            <consortium name="US DOE Joint Genome Institute"/>
            <person name="Lucas S."/>
            <person name="Han J."/>
            <person name="Cheng J.-F."/>
            <person name="Goodwin L."/>
            <person name="Pitluck S."/>
            <person name="Peters L."/>
            <person name="Teshima H."/>
            <person name="Detter J.C."/>
            <person name="Han C."/>
            <person name="Tapia R."/>
            <person name="Land M."/>
            <person name="Hauser L."/>
            <person name="Kyrpides N."/>
            <person name="Kozubal M."/>
            <person name="Macur R.E."/>
            <person name="Jay Z."/>
            <person name="Inskeep W."/>
            <person name="Woyke T."/>
        </authorList>
    </citation>
    <scope>NUCLEOTIDE SEQUENCE [LARGE SCALE GENOMIC DNA]</scope>
    <source>
        <strain evidence="6 7">MK1</strain>
    </source>
</reference>
<evidence type="ECO:0000259" key="5">
    <source>
        <dbReference type="Pfam" id="PF08240"/>
    </source>
</evidence>
<dbReference type="InterPro" id="IPR036291">
    <property type="entry name" value="NAD(P)-bd_dom_sf"/>
</dbReference>
<accession>H2C1W4</accession>
<dbReference type="AlphaFoldDB" id="H2C1W4"/>
<dbReference type="InterPro" id="IPR013149">
    <property type="entry name" value="ADH-like_C"/>
</dbReference>
<dbReference type="RefSeq" id="WP_009070787.1">
    <property type="nucleotide sequence ID" value="NZ_JH597761.1"/>
</dbReference>
<dbReference type="GO" id="GO:0030554">
    <property type="term" value="F:adenyl nucleotide binding"/>
    <property type="evidence" value="ECO:0007669"/>
    <property type="project" value="UniProtKB-ARBA"/>
</dbReference>
<dbReference type="GO" id="GO:0016616">
    <property type="term" value="F:oxidoreductase activity, acting on the CH-OH group of donors, NAD or NADP as acceptor"/>
    <property type="evidence" value="ECO:0007669"/>
    <property type="project" value="UniProtKB-ARBA"/>
</dbReference>
<dbReference type="Pfam" id="PF00107">
    <property type="entry name" value="ADH_zinc_N"/>
    <property type="match status" value="1"/>
</dbReference>
<name>H2C1W4_9CREN</name>
<dbReference type="OrthoDB" id="73567at2157"/>
<dbReference type="Gene3D" id="3.40.50.720">
    <property type="entry name" value="NAD(P)-binding Rossmann-like Domain"/>
    <property type="match status" value="1"/>
</dbReference>
<evidence type="ECO:0000256" key="3">
    <source>
        <dbReference type="ARBA" id="ARBA00023277"/>
    </source>
</evidence>
<dbReference type="GO" id="GO:0051262">
    <property type="term" value="P:protein tetramerization"/>
    <property type="evidence" value="ECO:0007669"/>
    <property type="project" value="UniProtKB-ARBA"/>
</dbReference>
<gene>
    <name evidence="6" type="ORF">MetMK1DRAFT_00007370</name>
</gene>
<evidence type="ECO:0000256" key="1">
    <source>
        <dbReference type="ARBA" id="ARBA00022857"/>
    </source>
</evidence>
<dbReference type="Pfam" id="PF08240">
    <property type="entry name" value="ADH_N"/>
    <property type="match status" value="1"/>
</dbReference>
<keyword evidence="7" id="KW-1185">Reference proteome</keyword>
<dbReference type="STRING" id="671065.MetMK1DRAFT_00007370"/>
<dbReference type="InterPro" id="IPR011032">
    <property type="entry name" value="GroES-like_sf"/>
</dbReference>
<dbReference type="SUPFAM" id="SSF51735">
    <property type="entry name" value="NAD(P)-binding Rossmann-fold domains"/>
    <property type="match status" value="1"/>
</dbReference>
<dbReference type="PANTHER" id="PTHR43401:SF2">
    <property type="entry name" value="L-THREONINE 3-DEHYDROGENASE"/>
    <property type="match status" value="1"/>
</dbReference>
<dbReference type="SUPFAM" id="SSF50129">
    <property type="entry name" value="GroES-like"/>
    <property type="match status" value="1"/>
</dbReference>
<dbReference type="Gene3D" id="3.90.180.10">
    <property type="entry name" value="Medium-chain alcohol dehydrogenases, catalytic domain"/>
    <property type="match status" value="1"/>
</dbReference>
<dbReference type="HOGENOM" id="CLU_026673_11_0_2"/>
<dbReference type="Proteomes" id="UP000003980">
    <property type="component" value="Unassembled WGS sequence"/>
</dbReference>
<proteinExistence type="predicted"/>
<sequence length="358" mass="39694">MIACVKTKRGVGGIEVMELRDFESPLSDPHVEVEVAWGSICGSDIHFYKDVGDYSLFSVPKIMGHEASGIVRALPPNYMGDLKEGDKVVLEPHVHCGTCRLCKSGATNVCENRVIHGFHIDGFFVDTLRIESKYVYKIPTSMDLRLGSLVEPMAIANNALRRSGILENRDWLVGPVVILGPGKIGYFVTKLLRHHIPNSDVIVIGKDEDEKRLEAFTKEGIRTLTFRSKRYAVTPHNLILDSDKLDKPQLIFDCSGSPDALGESISMLGRKGRLVVVGLYEEGGEFTPHILSSIVREEKTIIGASGALPEDYDIVIKYIDAGFISRDILSEFSIKDCDLAFTKFLRRETITALLKING</sequence>
<dbReference type="GO" id="GO:0043168">
    <property type="term" value="F:anion binding"/>
    <property type="evidence" value="ECO:0007669"/>
    <property type="project" value="UniProtKB-ARBA"/>
</dbReference>